<protein>
    <recommendedName>
        <fullName evidence="7">Geranylgeranylglycerol-phosphate geranylgeranyltransferase</fullName>
    </recommendedName>
</protein>
<evidence type="ECO:0000256" key="4">
    <source>
        <dbReference type="ARBA" id="ARBA00023136"/>
    </source>
</evidence>
<comment type="caution">
    <text evidence="6">The sequence shown here is derived from an EMBL/GenBank/DDBJ whole genome shotgun (WGS) entry which is preliminary data.</text>
</comment>
<feature type="transmembrane region" description="Helical" evidence="5">
    <location>
        <begin position="198"/>
        <end position="218"/>
    </location>
</feature>
<feature type="transmembrane region" description="Helical" evidence="5">
    <location>
        <begin position="37"/>
        <end position="54"/>
    </location>
</feature>
<organism evidence="6">
    <name type="scientific">candidate division WOR-3 bacterium</name>
    <dbReference type="NCBI Taxonomy" id="2052148"/>
    <lineage>
        <taxon>Bacteria</taxon>
        <taxon>Bacteria division WOR-3</taxon>
    </lineage>
</organism>
<keyword evidence="2 5" id="KW-0812">Transmembrane</keyword>
<gene>
    <name evidence="6" type="ORF">ENG67_03900</name>
</gene>
<dbReference type="CDD" id="cd13961">
    <property type="entry name" value="PT_UbiA_DGGGPS"/>
    <property type="match status" value="1"/>
</dbReference>
<dbReference type="Pfam" id="PF01040">
    <property type="entry name" value="UbiA"/>
    <property type="match status" value="1"/>
</dbReference>
<feature type="transmembrane region" description="Helical" evidence="5">
    <location>
        <begin position="128"/>
        <end position="148"/>
    </location>
</feature>
<feature type="transmembrane region" description="Helical" evidence="5">
    <location>
        <begin position="82"/>
        <end position="99"/>
    </location>
</feature>
<dbReference type="InterPro" id="IPR050475">
    <property type="entry name" value="Prenyltransferase_related"/>
</dbReference>
<feature type="transmembrane region" description="Helical" evidence="5">
    <location>
        <begin position="224"/>
        <end position="246"/>
    </location>
</feature>
<dbReference type="Gene3D" id="1.20.120.1780">
    <property type="entry name" value="UbiA prenyltransferase"/>
    <property type="match status" value="1"/>
</dbReference>
<keyword evidence="3 5" id="KW-1133">Transmembrane helix</keyword>
<dbReference type="GO" id="GO:0016020">
    <property type="term" value="C:membrane"/>
    <property type="evidence" value="ECO:0007669"/>
    <property type="project" value="UniProtKB-SubCell"/>
</dbReference>
<comment type="subcellular location">
    <subcellularLocation>
        <location evidence="1">Membrane</location>
        <topology evidence="1">Multi-pass membrane protein</topology>
    </subcellularLocation>
</comment>
<sequence>MIGGYLKLLRPVNLLIAEASLLVSFVLAGKFPPLRDFLLSSCVVLFLAGGGYVLNDYADFETDRLAHPSRPIPRGEVDRNRSLLFGLALLSLGSLFAFVLRPLPLLIALFVLVLLLLYDFYLKSLPFIGNLAVALSASVLFLFGGALVGRLEALIYPALFAFLYHLGREIVKDVEDMAGDRQSGRFTLPLAWGEVRTLRFAGAIFLLLVLLTPIPYLMKAYNLRYLLIVILGVDIPLLYVIWRFLAGFPDRNLKKIDLFLKVDMIVALFALYEGGLT</sequence>
<evidence type="ECO:0000256" key="1">
    <source>
        <dbReference type="ARBA" id="ARBA00004141"/>
    </source>
</evidence>
<evidence type="ECO:0000256" key="5">
    <source>
        <dbReference type="SAM" id="Phobius"/>
    </source>
</evidence>
<dbReference type="Proteomes" id="UP000885931">
    <property type="component" value="Unassembled WGS sequence"/>
</dbReference>
<evidence type="ECO:0008006" key="7">
    <source>
        <dbReference type="Google" id="ProtNLM"/>
    </source>
</evidence>
<proteinExistence type="predicted"/>
<keyword evidence="4 5" id="KW-0472">Membrane</keyword>
<evidence type="ECO:0000256" key="3">
    <source>
        <dbReference type="ARBA" id="ARBA00022989"/>
    </source>
</evidence>
<dbReference type="PANTHER" id="PTHR42723:SF1">
    <property type="entry name" value="CHLOROPHYLL SYNTHASE, CHLOROPLASTIC"/>
    <property type="match status" value="1"/>
</dbReference>
<dbReference type="EMBL" id="DRBW01000157">
    <property type="protein sequence ID" value="HDM90337.1"/>
    <property type="molecule type" value="Genomic_DNA"/>
</dbReference>
<dbReference type="InterPro" id="IPR044878">
    <property type="entry name" value="UbiA_sf"/>
</dbReference>
<reference evidence="6" key="1">
    <citation type="journal article" date="2020" name="mSystems">
        <title>Genome- and Community-Level Interaction Insights into Carbon Utilization and Element Cycling Functions of Hydrothermarchaeota in Hydrothermal Sediment.</title>
        <authorList>
            <person name="Zhou Z."/>
            <person name="Liu Y."/>
            <person name="Xu W."/>
            <person name="Pan J."/>
            <person name="Luo Z.H."/>
            <person name="Li M."/>
        </authorList>
    </citation>
    <scope>NUCLEOTIDE SEQUENCE [LARGE SCALE GENOMIC DNA]</scope>
    <source>
        <strain evidence="6">HyVt-237</strain>
    </source>
</reference>
<dbReference type="AlphaFoldDB" id="A0A7C0XD25"/>
<feature type="transmembrane region" description="Helical" evidence="5">
    <location>
        <begin position="105"/>
        <end position="121"/>
    </location>
</feature>
<dbReference type="InterPro" id="IPR000537">
    <property type="entry name" value="UbiA_prenyltransferase"/>
</dbReference>
<evidence type="ECO:0000256" key="2">
    <source>
        <dbReference type="ARBA" id="ARBA00022692"/>
    </source>
</evidence>
<dbReference type="Gene3D" id="1.10.357.140">
    <property type="entry name" value="UbiA prenyltransferase"/>
    <property type="match status" value="1"/>
</dbReference>
<name>A0A7C0XD25_UNCW3</name>
<dbReference type="GO" id="GO:0016765">
    <property type="term" value="F:transferase activity, transferring alkyl or aryl (other than methyl) groups"/>
    <property type="evidence" value="ECO:0007669"/>
    <property type="project" value="InterPro"/>
</dbReference>
<evidence type="ECO:0000313" key="6">
    <source>
        <dbReference type="EMBL" id="HDM90337.1"/>
    </source>
</evidence>
<accession>A0A7C0XD25</accession>
<dbReference type="PANTHER" id="PTHR42723">
    <property type="entry name" value="CHLOROPHYLL SYNTHASE"/>
    <property type="match status" value="1"/>
</dbReference>